<protein>
    <submittedName>
        <fullName evidence="2">Cold shock domain-containing protein</fullName>
    </submittedName>
</protein>
<dbReference type="Pfam" id="PF00313">
    <property type="entry name" value="CSD"/>
    <property type="match status" value="1"/>
</dbReference>
<proteinExistence type="predicted"/>
<evidence type="ECO:0000313" key="2">
    <source>
        <dbReference type="EMBL" id="MCT2585586.1"/>
    </source>
</evidence>
<dbReference type="Proteomes" id="UP001156441">
    <property type="component" value="Unassembled WGS sequence"/>
</dbReference>
<dbReference type="EMBL" id="JAFFZE010000015">
    <property type="protein sequence ID" value="MCT2585586.1"/>
    <property type="molecule type" value="Genomic_DNA"/>
</dbReference>
<gene>
    <name evidence="2" type="ORF">JT362_20905</name>
</gene>
<evidence type="ECO:0000313" key="3">
    <source>
        <dbReference type="Proteomes" id="UP001156441"/>
    </source>
</evidence>
<evidence type="ECO:0000259" key="1">
    <source>
        <dbReference type="PROSITE" id="PS51857"/>
    </source>
</evidence>
<dbReference type="SUPFAM" id="SSF50249">
    <property type="entry name" value="Nucleic acid-binding proteins"/>
    <property type="match status" value="1"/>
</dbReference>
<feature type="domain" description="CSD" evidence="1">
    <location>
        <begin position="5"/>
        <end position="69"/>
    </location>
</feature>
<dbReference type="PRINTS" id="PR00050">
    <property type="entry name" value="COLDSHOCK"/>
</dbReference>
<organism evidence="2 3">
    <name type="scientific">Actinophytocola gossypii</name>
    <dbReference type="NCBI Taxonomy" id="2812003"/>
    <lineage>
        <taxon>Bacteria</taxon>
        <taxon>Bacillati</taxon>
        <taxon>Actinomycetota</taxon>
        <taxon>Actinomycetes</taxon>
        <taxon>Pseudonocardiales</taxon>
        <taxon>Pseudonocardiaceae</taxon>
    </lineage>
</organism>
<reference evidence="2 3" key="1">
    <citation type="submission" date="2021-02" db="EMBL/GenBank/DDBJ databases">
        <title>Actinophytocola xerophila sp. nov., isolated from soil of cotton cropping field.</title>
        <authorList>
            <person name="Huang R."/>
            <person name="Chen X."/>
            <person name="Ge X."/>
            <person name="Liu W."/>
        </authorList>
    </citation>
    <scope>NUCLEOTIDE SEQUENCE [LARGE SCALE GENOMIC DNA]</scope>
    <source>
        <strain evidence="2 3">S1-96</strain>
    </source>
</reference>
<comment type="caution">
    <text evidence="2">The sequence shown here is derived from an EMBL/GenBank/DDBJ whole genome shotgun (WGS) entry which is preliminary data.</text>
</comment>
<dbReference type="InterPro" id="IPR011129">
    <property type="entry name" value="CSD"/>
</dbReference>
<name>A0ABT2JCT3_9PSEU</name>
<accession>A0ABT2JCT3</accession>
<dbReference type="Gene3D" id="2.40.50.140">
    <property type="entry name" value="Nucleic acid-binding proteins"/>
    <property type="match status" value="1"/>
</dbReference>
<dbReference type="CDD" id="cd04458">
    <property type="entry name" value="CSP_CDS"/>
    <property type="match status" value="1"/>
</dbReference>
<dbReference type="InterPro" id="IPR012340">
    <property type="entry name" value="NA-bd_OB-fold"/>
</dbReference>
<dbReference type="InterPro" id="IPR002059">
    <property type="entry name" value="CSP_DNA-bd"/>
</dbReference>
<dbReference type="PROSITE" id="PS51857">
    <property type="entry name" value="CSD_2"/>
    <property type="match status" value="1"/>
</dbReference>
<sequence>MGMAVLTGKVIRFDEVRGYGFVAPDDGDEDVFLHVNDLGFDKKLLTPGTRVRFVAEEGHRGLKASRVQIVDGPSTAAVGQNVPAGDAGDDGMCDIMSTTELTTEITESLLAAVPTLTAEQIVLVRRSVLAIATKHGWVED</sequence>
<dbReference type="SMART" id="SM00357">
    <property type="entry name" value="CSP"/>
    <property type="match status" value="1"/>
</dbReference>
<keyword evidence="3" id="KW-1185">Reference proteome</keyword>